<keyword evidence="1" id="KW-0812">Transmembrane</keyword>
<sequence length="123" mass="13062">MTQHQPYESPSVPTESAAPSKSVFGKIATAVLTLGLMVLVYGAIAFWVLPFLPPNSESEGRLPSLTVMGVGVLVTVVGLVLRSLTTSKDPEPNVNQPKKIPAMYGVAILLGILGLVFFVITRL</sequence>
<dbReference type="Proteomes" id="UP000006222">
    <property type="component" value="Unassembled WGS sequence"/>
</dbReference>
<organism evidence="2 3">
    <name type="scientific">Rhodopirellula baltica WH47</name>
    <dbReference type="NCBI Taxonomy" id="991778"/>
    <lineage>
        <taxon>Bacteria</taxon>
        <taxon>Pseudomonadati</taxon>
        <taxon>Planctomycetota</taxon>
        <taxon>Planctomycetia</taxon>
        <taxon>Pirellulales</taxon>
        <taxon>Pirellulaceae</taxon>
        <taxon>Rhodopirellula</taxon>
    </lineage>
</organism>
<protein>
    <submittedName>
        <fullName evidence="2">Uncharacterized protein</fullName>
    </submittedName>
</protein>
<feature type="transmembrane region" description="Helical" evidence="1">
    <location>
        <begin position="102"/>
        <end position="120"/>
    </location>
</feature>
<proteinExistence type="predicted"/>
<evidence type="ECO:0000256" key="1">
    <source>
        <dbReference type="SAM" id="Phobius"/>
    </source>
</evidence>
<dbReference type="AlphaFoldDB" id="F2AU96"/>
<dbReference type="PATRIC" id="fig|991778.3.peg.3501"/>
<gene>
    <name evidence="2" type="ORF">RBWH47_02168</name>
</gene>
<name>F2AU96_RHOBT</name>
<feature type="transmembrane region" description="Helical" evidence="1">
    <location>
        <begin position="27"/>
        <end position="49"/>
    </location>
</feature>
<evidence type="ECO:0000313" key="2">
    <source>
        <dbReference type="EMBL" id="EGF26782.1"/>
    </source>
</evidence>
<dbReference type="RefSeq" id="WP_007327207.1">
    <property type="nucleotide sequence ID" value="NZ_AFAR01000173.1"/>
</dbReference>
<reference evidence="2 3" key="1">
    <citation type="journal article" date="2013" name="Mar. Genomics">
        <title>Expression of sulfatases in Rhodopirellula baltica and the diversity of sulfatases in the genus Rhodopirellula.</title>
        <authorList>
            <person name="Wegner C.E."/>
            <person name="Richter-Heitmann T."/>
            <person name="Klindworth A."/>
            <person name="Klockow C."/>
            <person name="Richter M."/>
            <person name="Achstetter T."/>
            <person name="Glockner F.O."/>
            <person name="Harder J."/>
        </authorList>
    </citation>
    <scope>NUCLEOTIDE SEQUENCE [LARGE SCALE GENOMIC DNA]</scope>
    <source>
        <strain evidence="2 3">WH47</strain>
    </source>
</reference>
<keyword evidence="1" id="KW-0472">Membrane</keyword>
<evidence type="ECO:0000313" key="3">
    <source>
        <dbReference type="Proteomes" id="UP000006222"/>
    </source>
</evidence>
<feature type="transmembrane region" description="Helical" evidence="1">
    <location>
        <begin position="61"/>
        <end position="81"/>
    </location>
</feature>
<dbReference type="EMBL" id="AFAR01000173">
    <property type="protein sequence ID" value="EGF26782.1"/>
    <property type="molecule type" value="Genomic_DNA"/>
</dbReference>
<accession>F2AU96</accession>
<keyword evidence="1" id="KW-1133">Transmembrane helix</keyword>
<comment type="caution">
    <text evidence="2">The sequence shown here is derived from an EMBL/GenBank/DDBJ whole genome shotgun (WGS) entry which is preliminary data.</text>
</comment>